<dbReference type="GO" id="GO:0003676">
    <property type="term" value="F:nucleic acid binding"/>
    <property type="evidence" value="ECO:0007669"/>
    <property type="project" value="InterPro"/>
</dbReference>
<gene>
    <name evidence="3" type="ORF">JMJ35_005547</name>
</gene>
<keyword evidence="4" id="KW-1185">Reference proteome</keyword>
<dbReference type="SMART" id="SM00443">
    <property type="entry name" value="G_patch"/>
    <property type="match status" value="1"/>
</dbReference>
<comment type="caution">
    <text evidence="3">The sequence shown here is derived from an EMBL/GenBank/DDBJ whole genome shotgun (WGS) entry which is preliminary data.</text>
</comment>
<organism evidence="3 4">
    <name type="scientific">Cladonia borealis</name>
    <dbReference type="NCBI Taxonomy" id="184061"/>
    <lineage>
        <taxon>Eukaryota</taxon>
        <taxon>Fungi</taxon>
        <taxon>Dikarya</taxon>
        <taxon>Ascomycota</taxon>
        <taxon>Pezizomycotina</taxon>
        <taxon>Lecanoromycetes</taxon>
        <taxon>OSLEUM clade</taxon>
        <taxon>Lecanoromycetidae</taxon>
        <taxon>Lecanorales</taxon>
        <taxon>Lecanorineae</taxon>
        <taxon>Cladoniaceae</taxon>
        <taxon>Cladonia</taxon>
    </lineage>
</organism>
<evidence type="ECO:0000313" key="3">
    <source>
        <dbReference type="EMBL" id="KAK0512419.1"/>
    </source>
</evidence>
<evidence type="ECO:0000259" key="2">
    <source>
        <dbReference type="PROSITE" id="PS50174"/>
    </source>
</evidence>
<dbReference type="Proteomes" id="UP001166286">
    <property type="component" value="Unassembled WGS sequence"/>
</dbReference>
<dbReference type="PROSITE" id="PS50174">
    <property type="entry name" value="G_PATCH"/>
    <property type="match status" value="1"/>
</dbReference>
<dbReference type="InterPro" id="IPR039146">
    <property type="entry name" value="GPANK1"/>
</dbReference>
<dbReference type="PANTHER" id="PTHR20923">
    <property type="entry name" value="BAT4 PROTEIN-RELATED"/>
    <property type="match status" value="1"/>
</dbReference>
<feature type="domain" description="G-patch" evidence="2">
    <location>
        <begin position="133"/>
        <end position="181"/>
    </location>
</feature>
<reference evidence="3" key="1">
    <citation type="submission" date="2023-03" db="EMBL/GenBank/DDBJ databases">
        <title>Complete genome of Cladonia borealis.</title>
        <authorList>
            <person name="Park H."/>
        </authorList>
    </citation>
    <scope>NUCLEOTIDE SEQUENCE</scope>
    <source>
        <strain evidence="3">ANT050790</strain>
    </source>
</reference>
<dbReference type="Pfam" id="PF01585">
    <property type="entry name" value="G-patch"/>
    <property type="match status" value="1"/>
</dbReference>
<feature type="region of interest" description="Disordered" evidence="1">
    <location>
        <begin position="63"/>
        <end position="87"/>
    </location>
</feature>
<name>A0AA39R2H3_9LECA</name>
<feature type="region of interest" description="Disordered" evidence="1">
    <location>
        <begin position="180"/>
        <end position="210"/>
    </location>
</feature>
<proteinExistence type="predicted"/>
<protein>
    <recommendedName>
        <fullName evidence="2">G-patch domain-containing protein</fullName>
    </recommendedName>
</protein>
<dbReference type="PANTHER" id="PTHR20923:SF1">
    <property type="entry name" value="G PATCH DOMAIN AND ANKYRIN REPEAT-CONTAINING PROTEIN 1"/>
    <property type="match status" value="1"/>
</dbReference>
<sequence>MSDDEDSTPFEVQRLFGAGIKRKRVDFVPAGTLSTEAPRQTNTPTFTGDQYLSLVLKNGLLSKGPSKTDTGVSNGPESTPQDQRGSKGTICEICNLPFNGSDDAITTPTRPHEASIAHQVCLKHSYPPSHLDRERQGLKYLSSYGWDPDSRLGLGATGDGIRAPIKAKVKNDTVGLGVELREPKDKSKKKKERLDAKKVRKKELEDRRKREKLQQIFYGNDDVEKYLGGG</sequence>
<accession>A0AA39R2H3</accession>
<dbReference type="AlphaFoldDB" id="A0AA39R2H3"/>
<feature type="compositionally biased region" description="Polar residues" evidence="1">
    <location>
        <begin position="65"/>
        <end position="83"/>
    </location>
</feature>
<evidence type="ECO:0000256" key="1">
    <source>
        <dbReference type="SAM" id="MobiDB-lite"/>
    </source>
</evidence>
<feature type="compositionally biased region" description="Basic and acidic residues" evidence="1">
    <location>
        <begin position="192"/>
        <end position="208"/>
    </location>
</feature>
<dbReference type="EMBL" id="JAFEKC020000011">
    <property type="protein sequence ID" value="KAK0512419.1"/>
    <property type="molecule type" value="Genomic_DNA"/>
</dbReference>
<dbReference type="InterPro" id="IPR000467">
    <property type="entry name" value="G_patch_dom"/>
</dbReference>
<evidence type="ECO:0000313" key="4">
    <source>
        <dbReference type="Proteomes" id="UP001166286"/>
    </source>
</evidence>